<protein>
    <submittedName>
        <fullName evidence="2">Uncharacterized protein</fullName>
    </submittedName>
</protein>
<dbReference type="EMBL" id="CAJFCW020000006">
    <property type="protein sequence ID" value="CAG9125640.1"/>
    <property type="molecule type" value="Genomic_DNA"/>
</dbReference>
<dbReference type="Proteomes" id="UP000614601">
    <property type="component" value="Unassembled WGS sequence"/>
</dbReference>
<comment type="caution">
    <text evidence="2">The sequence shown here is derived from an EMBL/GenBank/DDBJ whole genome shotgun (WGS) entry which is preliminary data.</text>
</comment>
<feature type="compositionally biased region" description="Acidic residues" evidence="1">
    <location>
        <begin position="148"/>
        <end position="159"/>
    </location>
</feature>
<feature type="compositionally biased region" description="Polar residues" evidence="1">
    <location>
        <begin position="78"/>
        <end position="89"/>
    </location>
</feature>
<dbReference type="Proteomes" id="UP000783686">
    <property type="component" value="Unassembled WGS sequence"/>
</dbReference>
<feature type="region of interest" description="Disordered" evidence="1">
    <location>
        <begin position="1"/>
        <end position="40"/>
    </location>
</feature>
<sequence>MDDSVATSFSPRRTTLKRQMSDEDTMFNASSPKKPHYEEGISTDFDGIRIYENSSGSNSPQTPIIVEEVDGFEELSDDASTSYQYDNSTEQPVVEEPAEEEYFLLTDELKDYISRLKKHPIIPRNLKTGKELIPYNMNDMNNRIHEVEEQEDAEFEELAPNDLNEPVDPGSLDEDAMEID</sequence>
<proteinExistence type="predicted"/>
<evidence type="ECO:0000313" key="2">
    <source>
        <dbReference type="EMBL" id="CAD5229057.1"/>
    </source>
</evidence>
<gene>
    <name evidence="2" type="ORF">BOKJ2_LOCUS13116</name>
</gene>
<dbReference type="AlphaFoldDB" id="A0A811LPP6"/>
<name>A0A811LPP6_9BILA</name>
<reference evidence="2" key="1">
    <citation type="submission" date="2020-09" db="EMBL/GenBank/DDBJ databases">
        <authorList>
            <person name="Kikuchi T."/>
        </authorList>
    </citation>
    <scope>NUCLEOTIDE SEQUENCE</scope>
    <source>
        <strain evidence="2">SH1</strain>
    </source>
</reference>
<accession>A0A811LPP6</accession>
<organism evidence="2 3">
    <name type="scientific">Bursaphelenchus okinawaensis</name>
    <dbReference type="NCBI Taxonomy" id="465554"/>
    <lineage>
        <taxon>Eukaryota</taxon>
        <taxon>Metazoa</taxon>
        <taxon>Ecdysozoa</taxon>
        <taxon>Nematoda</taxon>
        <taxon>Chromadorea</taxon>
        <taxon>Rhabditida</taxon>
        <taxon>Tylenchina</taxon>
        <taxon>Tylenchomorpha</taxon>
        <taxon>Aphelenchoidea</taxon>
        <taxon>Aphelenchoididae</taxon>
        <taxon>Bursaphelenchus</taxon>
    </lineage>
</organism>
<evidence type="ECO:0000313" key="3">
    <source>
        <dbReference type="Proteomes" id="UP000614601"/>
    </source>
</evidence>
<keyword evidence="3" id="KW-1185">Reference proteome</keyword>
<dbReference type="EMBL" id="CAJFDH010000006">
    <property type="protein sequence ID" value="CAD5229057.1"/>
    <property type="molecule type" value="Genomic_DNA"/>
</dbReference>
<feature type="region of interest" description="Disordered" evidence="1">
    <location>
        <begin position="76"/>
        <end position="95"/>
    </location>
</feature>
<feature type="compositionally biased region" description="Acidic residues" evidence="1">
    <location>
        <begin position="171"/>
        <end position="180"/>
    </location>
</feature>
<evidence type="ECO:0000256" key="1">
    <source>
        <dbReference type="SAM" id="MobiDB-lite"/>
    </source>
</evidence>
<dbReference type="OrthoDB" id="10453070at2759"/>
<feature type="compositionally biased region" description="Polar residues" evidence="1">
    <location>
        <begin position="1"/>
        <end position="13"/>
    </location>
</feature>
<feature type="region of interest" description="Disordered" evidence="1">
    <location>
        <begin position="147"/>
        <end position="180"/>
    </location>
</feature>